<dbReference type="EMBL" id="JADOEL010000003">
    <property type="protein sequence ID" value="MBF8177229.1"/>
    <property type="molecule type" value="Genomic_DNA"/>
</dbReference>
<reference evidence="1 2" key="1">
    <citation type="submission" date="2020-11" db="EMBL/GenBank/DDBJ databases">
        <title>WGS of Herminiimonas contaminans strain Marseille-Q4544 isolated from planarians Schmidtea mediterranea.</title>
        <authorList>
            <person name="Kangale L."/>
        </authorList>
    </citation>
    <scope>NUCLEOTIDE SEQUENCE [LARGE SCALE GENOMIC DNA]</scope>
    <source>
        <strain evidence="1 2">Marseille-Q4544</strain>
    </source>
</reference>
<protein>
    <submittedName>
        <fullName evidence="1">Uncharacterized protein</fullName>
    </submittedName>
</protein>
<evidence type="ECO:0000313" key="1">
    <source>
        <dbReference type="EMBL" id="MBF8177229.1"/>
    </source>
</evidence>
<evidence type="ECO:0000313" key="2">
    <source>
        <dbReference type="Proteomes" id="UP000657372"/>
    </source>
</evidence>
<comment type="caution">
    <text evidence="1">The sequence shown here is derived from an EMBL/GenBank/DDBJ whole genome shotgun (WGS) entry which is preliminary data.</text>
</comment>
<dbReference type="RefSeq" id="WP_195874983.1">
    <property type="nucleotide sequence ID" value="NZ_JADOEL010000003.1"/>
</dbReference>
<dbReference type="Proteomes" id="UP000657372">
    <property type="component" value="Unassembled WGS sequence"/>
</dbReference>
<organism evidence="1 2">
    <name type="scientific">Herminiimonas contaminans</name>
    <dbReference type="NCBI Taxonomy" id="1111140"/>
    <lineage>
        <taxon>Bacteria</taxon>
        <taxon>Pseudomonadati</taxon>
        <taxon>Pseudomonadota</taxon>
        <taxon>Betaproteobacteria</taxon>
        <taxon>Burkholderiales</taxon>
        <taxon>Oxalobacteraceae</taxon>
        <taxon>Herminiimonas</taxon>
    </lineage>
</organism>
<sequence>MNDHTVDPSRCAAYGCPCLGTTTNSTGGSDKWFCGYHAGTDAISWARISNELNRLSFIVLAMEKINTYRSRYEWTKVYREIQNELRLNQRGDLLLVEGESVSAWYSRLDAELEKVCKGNKPQPELPLQTVPTAEADHFKRVQLAVPEHA</sequence>
<keyword evidence="2" id="KW-1185">Reference proteome</keyword>
<accession>A0ABS0ER25</accession>
<proteinExistence type="predicted"/>
<name>A0ABS0ER25_9BURK</name>
<gene>
    <name evidence="1" type="ORF">IXC47_06010</name>
</gene>